<sequence length="502" mass="56388">MSTWLSEREQRLVAGAEAASAATPIPTQIVSNGEYLPPPQSATQKKVEARINDLADLNGKHLGLSRRQFLHTSCGMAAAFLAMNDVYGNVFQVAPAEAREPELMLARAQGLAGQFIFDVQTHFVRDDFDHKELLGLADFASQHWNPKMKEEGVSSLARYKFMNYVKEIYYDSDTHMALLSGAPFDDPSWWLLSNEQIVKARELINDFAGSRRLLAHSVITPKQPGWMEEVDKAIEVYKPDSWKSYTIGDPLAPSKFPWRLDDEQVMYPFYEKAVKAGINTLCIHKGLLPPDYEKSFAGVWEYATAWDIGKAAKDWPQMNFVIYHSALRAFLELPDKAWAEFEQTGRIQWATDLSEIPQKFGVTNVYAELGTSFANSAVAHPKFCAALVGTLIKGMGVDHVMWGTDSVWYGSPQWQIEALRRLEIPEDMQKKYGFAPLGDANSAAKQLIFGGNATKFYKIRLKAAENTRMPAFSEDRLASLKNEYALAAKEPSNLRYGYVRAA</sequence>
<keyword evidence="3" id="KW-1185">Reference proteome</keyword>
<dbReference type="InterPro" id="IPR032466">
    <property type="entry name" value="Metal_Hydrolase"/>
</dbReference>
<evidence type="ECO:0000313" key="3">
    <source>
        <dbReference type="Proteomes" id="UP000051913"/>
    </source>
</evidence>
<dbReference type="EMBL" id="LLXX01000119">
    <property type="protein sequence ID" value="KRR05218.1"/>
    <property type="molecule type" value="Genomic_DNA"/>
</dbReference>
<dbReference type="GO" id="GO:0016787">
    <property type="term" value="F:hydrolase activity"/>
    <property type="evidence" value="ECO:0007669"/>
    <property type="project" value="UniProtKB-KW"/>
</dbReference>
<dbReference type="SUPFAM" id="SSF51556">
    <property type="entry name" value="Metallo-dependent hydrolases"/>
    <property type="match status" value="1"/>
</dbReference>
<proteinExistence type="predicted"/>
<dbReference type="PANTHER" id="PTHR42889:SF1">
    <property type="entry name" value="BLR3681 PROTEIN"/>
    <property type="match status" value="1"/>
</dbReference>
<dbReference type="InterPro" id="IPR006680">
    <property type="entry name" value="Amidohydro-rel"/>
</dbReference>
<keyword evidence="2" id="KW-0378">Hydrolase</keyword>
<dbReference type="OrthoDB" id="7325417at2"/>
<reference evidence="2 3" key="1">
    <citation type="submission" date="2014-03" db="EMBL/GenBank/DDBJ databases">
        <title>Bradyrhizobium valentinum sp. nov., isolated from effective nodules of Lupinus mariae-josephae, a lupine endemic of basic-lime soils in Eastern Spain.</title>
        <authorList>
            <person name="Duran D."/>
            <person name="Rey L."/>
            <person name="Navarro A."/>
            <person name="Busquets A."/>
            <person name="Imperial J."/>
            <person name="Ruiz-Argueso T."/>
        </authorList>
    </citation>
    <scope>NUCLEOTIDE SEQUENCE [LARGE SCALE GENOMIC DNA]</scope>
    <source>
        <strain evidence="2 3">LmjM3</strain>
    </source>
</reference>
<dbReference type="STRING" id="1518501.CQ10_04835"/>
<dbReference type="PANTHER" id="PTHR42889">
    <property type="entry name" value="BLR3681 PROTEIN"/>
    <property type="match status" value="1"/>
</dbReference>
<dbReference type="RefSeq" id="WP_057851775.1">
    <property type="nucleotide sequence ID" value="NZ_LLXX01000119.1"/>
</dbReference>
<evidence type="ECO:0000259" key="1">
    <source>
        <dbReference type="Pfam" id="PF04909"/>
    </source>
</evidence>
<comment type="caution">
    <text evidence="2">The sequence shown here is derived from an EMBL/GenBank/DDBJ whole genome shotgun (WGS) entry which is preliminary data.</text>
</comment>
<protein>
    <submittedName>
        <fullName evidence="2">Amidohydrolase</fullName>
    </submittedName>
</protein>
<feature type="domain" description="Amidohydrolase-related" evidence="1">
    <location>
        <begin position="256"/>
        <end position="458"/>
    </location>
</feature>
<dbReference type="Pfam" id="PF04909">
    <property type="entry name" value="Amidohydro_2"/>
    <property type="match status" value="1"/>
</dbReference>
<dbReference type="AlphaFoldDB" id="A0A0R3LBE6"/>
<dbReference type="Gene3D" id="3.20.20.140">
    <property type="entry name" value="Metal-dependent hydrolases"/>
    <property type="match status" value="1"/>
</dbReference>
<evidence type="ECO:0000313" key="2">
    <source>
        <dbReference type="EMBL" id="KRR05218.1"/>
    </source>
</evidence>
<gene>
    <name evidence="2" type="ORF">CP49_01170</name>
</gene>
<name>A0A0R3LBE6_9BRAD</name>
<accession>A0A0R3LBE6</accession>
<dbReference type="Proteomes" id="UP000051913">
    <property type="component" value="Unassembled WGS sequence"/>
</dbReference>
<organism evidence="2 3">
    <name type="scientific">Bradyrhizobium valentinum</name>
    <dbReference type="NCBI Taxonomy" id="1518501"/>
    <lineage>
        <taxon>Bacteria</taxon>
        <taxon>Pseudomonadati</taxon>
        <taxon>Pseudomonadota</taxon>
        <taxon>Alphaproteobacteria</taxon>
        <taxon>Hyphomicrobiales</taxon>
        <taxon>Nitrobacteraceae</taxon>
        <taxon>Bradyrhizobium</taxon>
    </lineage>
</organism>